<protein>
    <recommendedName>
        <fullName evidence="3">Cytoplasmic tRNA 2-thiolation protein 2</fullName>
    </recommendedName>
</protein>
<dbReference type="SUPFAM" id="SSF52402">
    <property type="entry name" value="Adenine nucleotide alpha hydrolases-like"/>
    <property type="match status" value="1"/>
</dbReference>
<dbReference type="InterPro" id="IPR019407">
    <property type="entry name" value="CTU2"/>
</dbReference>
<keyword evidence="1 3" id="KW-0963">Cytoplasm</keyword>
<gene>
    <name evidence="5" type="ORF">CITCOLO1_LOCUS14983</name>
</gene>
<organism evidence="5 6">
    <name type="scientific">Citrullus colocynthis</name>
    <name type="common">colocynth</name>
    <dbReference type="NCBI Taxonomy" id="252529"/>
    <lineage>
        <taxon>Eukaryota</taxon>
        <taxon>Viridiplantae</taxon>
        <taxon>Streptophyta</taxon>
        <taxon>Embryophyta</taxon>
        <taxon>Tracheophyta</taxon>
        <taxon>Spermatophyta</taxon>
        <taxon>Magnoliopsida</taxon>
        <taxon>eudicotyledons</taxon>
        <taxon>Gunneridae</taxon>
        <taxon>Pentapetalae</taxon>
        <taxon>rosids</taxon>
        <taxon>fabids</taxon>
        <taxon>Cucurbitales</taxon>
        <taxon>Cucurbitaceae</taxon>
        <taxon>Benincaseae</taxon>
        <taxon>Citrullus</taxon>
    </lineage>
</organism>
<dbReference type="Proteomes" id="UP001642487">
    <property type="component" value="Chromosome 5"/>
</dbReference>
<accession>A0ABP0YVP4</accession>
<comment type="similarity">
    <text evidence="3">Belongs to the CTU2/NCS2 family.</text>
</comment>
<proteinExistence type="inferred from homology"/>
<evidence type="ECO:0000313" key="6">
    <source>
        <dbReference type="Proteomes" id="UP001642487"/>
    </source>
</evidence>
<dbReference type="InterPro" id="IPR014729">
    <property type="entry name" value="Rossmann-like_a/b/a_fold"/>
</dbReference>
<evidence type="ECO:0000256" key="2">
    <source>
        <dbReference type="ARBA" id="ARBA00022694"/>
    </source>
</evidence>
<name>A0ABP0YVP4_9ROSI</name>
<dbReference type="HAMAP" id="MF_03054">
    <property type="entry name" value="CTU2"/>
    <property type="match status" value="1"/>
</dbReference>
<dbReference type="Pfam" id="PF10288">
    <property type="entry name" value="CTU2"/>
    <property type="match status" value="1"/>
</dbReference>
<evidence type="ECO:0000313" key="5">
    <source>
        <dbReference type="EMBL" id="CAK9322820.1"/>
    </source>
</evidence>
<dbReference type="Gene3D" id="3.40.50.620">
    <property type="entry name" value="HUPs"/>
    <property type="match status" value="1"/>
</dbReference>
<evidence type="ECO:0000256" key="1">
    <source>
        <dbReference type="ARBA" id="ARBA00022490"/>
    </source>
</evidence>
<keyword evidence="6" id="KW-1185">Reference proteome</keyword>
<sequence length="476" mass="52186">MACNSSACQSNCYRNQHDEHTIEQDLPPSSRSDTAAAVEPRPVDTNDDSSNTNLCFKCKSKERMSSSGVGDDGRCCSDCFRSNLFAKFRQAVNSNAMISPSDKVLVAFSGGPCSRVALQFVHEMQVKAHKNFEASRDRSLQVFGVGVAYINETAACSIPAHEIDRTTETIQSVVSSLCPPRKDLHIVQIESVYSSNLSDGREKLKKLLDTVNDVTGKEDLISYLRMLSLQKIAAENGYNRLLVGTCTSRIACHVISSTVKGQGYSLPADIQYIDARWEVPVVLPLLDCLAQELNMLCCVDSLKTVELTKKSSSGINDLVSSFVALLQVENPSRESTIVRTAGKLTPFNFSRIPDLNESDNVPLATKRRQKRNNFKHVNSISSESFCTVCNGPLNTSDVQTLRSFEAGQESSSILGGTCCSSCQFQILPKDSLSQELFLSLLPPYMVARATHGSLGNSNSLREQIQEFLLSDDEAES</sequence>
<evidence type="ECO:0000256" key="3">
    <source>
        <dbReference type="HAMAP-Rule" id="MF_03054"/>
    </source>
</evidence>
<reference evidence="5 6" key="1">
    <citation type="submission" date="2024-03" db="EMBL/GenBank/DDBJ databases">
        <authorList>
            <person name="Gkanogiannis A."/>
            <person name="Becerra Lopez-Lavalle L."/>
        </authorList>
    </citation>
    <scope>NUCLEOTIDE SEQUENCE [LARGE SCALE GENOMIC DNA]</scope>
</reference>
<comment type="pathway">
    <text evidence="3">tRNA modification; 5-methoxycarbonylmethyl-2-thiouridine-tRNA biosynthesis.</text>
</comment>
<dbReference type="PANTHER" id="PTHR20882">
    <property type="entry name" value="CYTOPLASMIC TRNA 2-THIOLATION PROTEIN 2"/>
    <property type="match status" value="1"/>
</dbReference>
<evidence type="ECO:0000256" key="4">
    <source>
        <dbReference type="SAM" id="MobiDB-lite"/>
    </source>
</evidence>
<dbReference type="PANTHER" id="PTHR20882:SF14">
    <property type="entry name" value="CYTOPLASMIC TRNA 2-THIOLATION PROTEIN 2"/>
    <property type="match status" value="1"/>
</dbReference>
<feature type="region of interest" description="Disordered" evidence="4">
    <location>
        <begin position="19"/>
        <end position="49"/>
    </location>
</feature>
<comment type="subcellular location">
    <subcellularLocation>
        <location evidence="3">Cytoplasm</location>
    </subcellularLocation>
</comment>
<dbReference type="EMBL" id="OZ021739">
    <property type="protein sequence ID" value="CAK9322820.1"/>
    <property type="molecule type" value="Genomic_DNA"/>
</dbReference>
<comment type="function">
    <text evidence="3">Plays a central role in 2-thiolation of mcm(5)S(2)U at tRNA wobble positions of tRNA(Lys), tRNA(Glu) and tRNA(Gln). May act by forming a heterodimer with NCS6/CTU1 that ligates sulfur from thiocarboxylated URM1 onto the uridine of tRNAs at wobble position.</text>
</comment>
<keyword evidence="2 3" id="KW-0819">tRNA processing</keyword>